<dbReference type="InterPro" id="IPR001509">
    <property type="entry name" value="Epimerase_deHydtase"/>
</dbReference>
<dbReference type="Pfam" id="PF01370">
    <property type="entry name" value="Epimerase"/>
    <property type="match status" value="1"/>
</dbReference>
<dbReference type="InterPro" id="IPR036291">
    <property type="entry name" value="NAD(P)-bd_dom_sf"/>
</dbReference>
<dbReference type="InterPro" id="IPR050425">
    <property type="entry name" value="NAD(P)_dehydrat-like"/>
</dbReference>
<dbReference type="EMBL" id="HBGH01001951">
    <property type="protein sequence ID" value="CAD9224780.1"/>
    <property type="molecule type" value="Transcribed_RNA"/>
</dbReference>
<dbReference type="SUPFAM" id="SSF51735">
    <property type="entry name" value="NAD(P)-binding Rossmann-fold domains"/>
    <property type="match status" value="1"/>
</dbReference>
<feature type="domain" description="NAD-dependent epimerase/dehydratase" evidence="2">
    <location>
        <begin position="13"/>
        <end position="252"/>
    </location>
</feature>
<evidence type="ECO:0000313" key="3">
    <source>
        <dbReference type="EMBL" id="CAD9224780.1"/>
    </source>
</evidence>
<keyword evidence="1" id="KW-0560">Oxidoreductase</keyword>
<accession>A0A7S1T6K6</accession>
<reference evidence="3" key="1">
    <citation type="submission" date="2021-01" db="EMBL/GenBank/DDBJ databases">
        <authorList>
            <person name="Corre E."/>
            <person name="Pelletier E."/>
            <person name="Niang G."/>
            <person name="Scheremetjew M."/>
            <person name="Finn R."/>
            <person name="Kale V."/>
            <person name="Holt S."/>
            <person name="Cochrane G."/>
            <person name="Meng A."/>
            <person name="Brown T."/>
            <person name="Cohen L."/>
        </authorList>
    </citation>
    <scope>NUCLEOTIDE SEQUENCE</scope>
    <source>
        <strain evidence="3">SAG 36.94</strain>
    </source>
</reference>
<sequence>MQGLREVNRNIPVCVTGANGFVGLHVVRRLLEDGFKVHATVRDKNDLRKTDALMRVAKGKSGTLQLFSADLLQVGSFREAVRGCSVVYHTASPFLISNVKNPFEQVLEPALKGTQNVLDAVNEEDSVQRVVLTSSIAAIRDRVPSNGGSTFTEEDWNQTTVDQDSSAGMVYAYSKAAAERKAWNMANSQARWDLVVINPALVLGPSLSEHATSESFEIVKNWVSGDVENARIVLVDVRDVADAHLAAGTRVTASGRYLLVAETTFRRRVLDLIHQMYPGKYPPKELSKDVETQVGFDFDNKRSRTDLSISYRPLEETIRDAVESYETLRNSRL</sequence>
<dbReference type="FunFam" id="3.40.50.720:FF:000085">
    <property type="entry name" value="Dihydroflavonol reductase"/>
    <property type="match status" value="1"/>
</dbReference>
<protein>
    <recommendedName>
        <fullName evidence="2">NAD-dependent epimerase/dehydratase domain-containing protein</fullName>
    </recommendedName>
</protein>
<evidence type="ECO:0000256" key="1">
    <source>
        <dbReference type="ARBA" id="ARBA00023002"/>
    </source>
</evidence>
<dbReference type="GO" id="GO:0016616">
    <property type="term" value="F:oxidoreductase activity, acting on the CH-OH group of donors, NAD or NADP as acceptor"/>
    <property type="evidence" value="ECO:0007669"/>
    <property type="project" value="TreeGrafter"/>
</dbReference>
<name>A0A7S1T6K6_9RHOD</name>
<dbReference type="Gene3D" id="3.40.50.720">
    <property type="entry name" value="NAD(P)-binding Rossmann-like Domain"/>
    <property type="match status" value="1"/>
</dbReference>
<organism evidence="3">
    <name type="scientific">Compsopogon caeruleus</name>
    <dbReference type="NCBI Taxonomy" id="31354"/>
    <lineage>
        <taxon>Eukaryota</taxon>
        <taxon>Rhodophyta</taxon>
        <taxon>Compsopogonophyceae</taxon>
        <taxon>Compsopogonales</taxon>
        <taxon>Compsopogonaceae</taxon>
        <taxon>Compsopogon</taxon>
    </lineage>
</organism>
<proteinExistence type="predicted"/>
<dbReference type="PANTHER" id="PTHR10366">
    <property type="entry name" value="NAD DEPENDENT EPIMERASE/DEHYDRATASE"/>
    <property type="match status" value="1"/>
</dbReference>
<evidence type="ECO:0000259" key="2">
    <source>
        <dbReference type="Pfam" id="PF01370"/>
    </source>
</evidence>
<gene>
    <name evidence="3" type="ORF">CCAE0312_LOCUS1033</name>
</gene>
<dbReference type="AlphaFoldDB" id="A0A7S1T6K6"/>
<dbReference type="PANTHER" id="PTHR10366:SF812">
    <property type="entry name" value="VPS9 DOMAIN-CONTAINING PROTEIN"/>
    <property type="match status" value="1"/>
</dbReference>